<dbReference type="GO" id="GO:0042274">
    <property type="term" value="P:ribosomal small subunit biogenesis"/>
    <property type="evidence" value="ECO:0007669"/>
    <property type="project" value="TreeGrafter"/>
</dbReference>
<dbReference type="AlphaFoldDB" id="F4Q5P5"/>
<dbReference type="GO" id="GO:0019843">
    <property type="term" value="F:rRNA binding"/>
    <property type="evidence" value="ECO:0007669"/>
    <property type="project" value="InterPro"/>
</dbReference>
<evidence type="ECO:0000256" key="2">
    <source>
        <dbReference type="ARBA" id="ARBA00022884"/>
    </source>
</evidence>
<feature type="domain" description="Small ribosomal subunit protein uS4 N-terminal" evidence="5">
    <location>
        <begin position="3"/>
        <end position="104"/>
    </location>
</feature>
<gene>
    <name evidence="6" type="primary">imp3</name>
    <name evidence="6" type="ORF">DFA_08297</name>
</gene>
<organism evidence="6 7">
    <name type="scientific">Cavenderia fasciculata</name>
    <name type="common">Slime mold</name>
    <name type="synonym">Dictyostelium fasciculatum</name>
    <dbReference type="NCBI Taxonomy" id="261658"/>
    <lineage>
        <taxon>Eukaryota</taxon>
        <taxon>Amoebozoa</taxon>
        <taxon>Evosea</taxon>
        <taxon>Eumycetozoa</taxon>
        <taxon>Dictyostelia</taxon>
        <taxon>Acytosteliales</taxon>
        <taxon>Cavenderiaceae</taxon>
        <taxon>Cavenderia</taxon>
    </lineage>
</organism>
<dbReference type="SUPFAM" id="SSF55174">
    <property type="entry name" value="Alpha-L RNA-binding motif"/>
    <property type="match status" value="1"/>
</dbReference>
<dbReference type="GO" id="GO:0030515">
    <property type="term" value="F:snoRNA binding"/>
    <property type="evidence" value="ECO:0007669"/>
    <property type="project" value="TreeGrafter"/>
</dbReference>
<proteinExistence type="inferred from homology"/>
<evidence type="ECO:0000313" key="6">
    <source>
        <dbReference type="EMBL" id="EGG17304.1"/>
    </source>
</evidence>
<reference evidence="7" key="1">
    <citation type="journal article" date="2011" name="Genome Res.">
        <title>Phylogeny-wide analysis of social amoeba genomes highlights ancient origins for complex intercellular communication.</title>
        <authorList>
            <person name="Heidel A.J."/>
            <person name="Lawal H.M."/>
            <person name="Felder M."/>
            <person name="Schilde C."/>
            <person name="Helps N.R."/>
            <person name="Tunggal B."/>
            <person name="Rivero F."/>
            <person name="John U."/>
            <person name="Schleicher M."/>
            <person name="Eichinger L."/>
            <person name="Platzer M."/>
            <person name="Noegel A.A."/>
            <person name="Schaap P."/>
            <person name="Gloeckner G."/>
        </authorList>
    </citation>
    <scope>NUCLEOTIDE SEQUENCE [LARGE SCALE GENOMIC DNA]</scope>
    <source>
        <strain evidence="7">SH3</strain>
    </source>
</reference>
<dbReference type="RefSeq" id="XP_004355788.1">
    <property type="nucleotide sequence ID" value="XM_004355735.1"/>
</dbReference>
<name>F4Q5P5_CACFS</name>
<dbReference type="InterPro" id="IPR001912">
    <property type="entry name" value="Ribosomal_uS4_N"/>
</dbReference>
<evidence type="ECO:0000259" key="5">
    <source>
        <dbReference type="SMART" id="SM01390"/>
    </source>
</evidence>
<dbReference type="STRING" id="1054147.F4Q5P5"/>
<evidence type="ECO:0000256" key="1">
    <source>
        <dbReference type="ARBA" id="ARBA00007465"/>
    </source>
</evidence>
<sequence>MRQLKHTEQKLLKKVNLVHYKKESPRDLLNMQTFGIASREEYQHYVKLVNSIQKLVNLVGKLPEGDPVKKQVTDQLVEKLYDMGVVDEKVTASLAKVGVSHFCRRRILSMLVQHKFAQNLTHSMTLIKHCHVRIGPEVVTDPAFLVTRKFQDLMTWTDQSSMKKKVMEYNNNLDDYDYHN</sequence>
<dbReference type="KEGG" id="dfa:DFA_08297"/>
<keyword evidence="2 4" id="KW-0694">RNA-binding</keyword>
<dbReference type="OrthoDB" id="10248812at2759"/>
<dbReference type="PROSITE" id="PS50889">
    <property type="entry name" value="S4"/>
    <property type="match status" value="1"/>
</dbReference>
<dbReference type="Proteomes" id="UP000007797">
    <property type="component" value="Unassembled WGS sequence"/>
</dbReference>
<keyword evidence="3 6" id="KW-0687">Ribonucleoprotein</keyword>
<dbReference type="EMBL" id="GL883021">
    <property type="protein sequence ID" value="EGG17304.1"/>
    <property type="molecule type" value="Genomic_DNA"/>
</dbReference>
<dbReference type="Pfam" id="PF00163">
    <property type="entry name" value="Ribosomal_S4"/>
    <property type="match status" value="1"/>
</dbReference>
<dbReference type="GeneID" id="14869042"/>
<dbReference type="SMART" id="SM01390">
    <property type="entry name" value="Ribosomal_S4"/>
    <property type="match status" value="1"/>
</dbReference>
<evidence type="ECO:0000256" key="3">
    <source>
        <dbReference type="ARBA" id="ARBA00023274"/>
    </source>
</evidence>
<comment type="similarity">
    <text evidence="1">Belongs to the universal ribosomal protein uS4 family.</text>
</comment>
<evidence type="ECO:0000256" key="4">
    <source>
        <dbReference type="PROSITE-ProRule" id="PRU00182"/>
    </source>
</evidence>
<dbReference type="GO" id="GO:0034457">
    <property type="term" value="C:Mpp10 complex"/>
    <property type="evidence" value="ECO:0007669"/>
    <property type="project" value="TreeGrafter"/>
</dbReference>
<dbReference type="GO" id="GO:0032040">
    <property type="term" value="C:small-subunit processome"/>
    <property type="evidence" value="ECO:0007669"/>
    <property type="project" value="TreeGrafter"/>
</dbReference>
<accession>F4Q5P5</accession>
<dbReference type="PANTHER" id="PTHR11831:SF1">
    <property type="entry name" value="U3 SMALL NUCLEOLAR RIBONUCLEOPROTEIN PROTEIN IMP3"/>
    <property type="match status" value="1"/>
</dbReference>
<dbReference type="GO" id="GO:0006364">
    <property type="term" value="P:rRNA processing"/>
    <property type="evidence" value="ECO:0007669"/>
    <property type="project" value="TreeGrafter"/>
</dbReference>
<dbReference type="InterPro" id="IPR022801">
    <property type="entry name" value="Ribosomal_uS4"/>
</dbReference>
<keyword evidence="7" id="KW-1185">Reference proteome</keyword>
<protein>
    <submittedName>
        <fullName evidence="6">U3 small nucleolar ribonucleoprotein protein</fullName>
    </submittedName>
</protein>
<evidence type="ECO:0000313" key="7">
    <source>
        <dbReference type="Proteomes" id="UP000007797"/>
    </source>
</evidence>
<dbReference type="PANTHER" id="PTHR11831">
    <property type="entry name" value="30S 40S RIBOSOMAL PROTEIN"/>
    <property type="match status" value="1"/>
</dbReference>
<dbReference type="OMA" id="FRIKHEQ"/>